<sequence>MTSGVPFGSGPEEGAADAEPTTEQPPVTAPPPLVGAPPSASGAPPLAIPGIPLDRPELHVGAAFVGGLLLATVLKRFAR</sequence>
<dbReference type="HOGENOM" id="CLU_2600022_0_0_11"/>
<evidence type="ECO:0000256" key="1">
    <source>
        <dbReference type="SAM" id="MobiDB-lite"/>
    </source>
</evidence>
<gene>
    <name evidence="2" type="ordered locus">Cwoe_1603</name>
</gene>
<dbReference type="KEGG" id="cwo:Cwoe_1603"/>
<organism evidence="2 3">
    <name type="scientific">Conexibacter woesei (strain DSM 14684 / CCUG 47730 / CIP 108061 / JCM 11494 / NBRC 100937 / ID131577)</name>
    <dbReference type="NCBI Taxonomy" id="469383"/>
    <lineage>
        <taxon>Bacteria</taxon>
        <taxon>Bacillati</taxon>
        <taxon>Actinomycetota</taxon>
        <taxon>Thermoleophilia</taxon>
        <taxon>Solirubrobacterales</taxon>
        <taxon>Conexibacteraceae</taxon>
        <taxon>Conexibacter</taxon>
    </lineage>
</organism>
<keyword evidence="3" id="KW-1185">Reference proteome</keyword>
<evidence type="ECO:0000313" key="3">
    <source>
        <dbReference type="Proteomes" id="UP000008229"/>
    </source>
</evidence>
<dbReference type="AlphaFoldDB" id="D3F055"/>
<proteinExistence type="predicted"/>
<dbReference type="STRING" id="469383.Cwoe_1603"/>
<dbReference type="Proteomes" id="UP000008229">
    <property type="component" value="Chromosome"/>
</dbReference>
<dbReference type="RefSeq" id="WP_012933082.1">
    <property type="nucleotide sequence ID" value="NC_013739.1"/>
</dbReference>
<dbReference type="EMBL" id="CP001854">
    <property type="protein sequence ID" value="ADB50031.1"/>
    <property type="molecule type" value="Genomic_DNA"/>
</dbReference>
<feature type="compositionally biased region" description="Low complexity" evidence="1">
    <location>
        <begin position="36"/>
        <end position="50"/>
    </location>
</feature>
<accession>D3F055</accession>
<name>D3F055_CONWI</name>
<evidence type="ECO:0000313" key="2">
    <source>
        <dbReference type="EMBL" id="ADB50031.1"/>
    </source>
</evidence>
<reference evidence="3" key="2">
    <citation type="submission" date="2010-01" db="EMBL/GenBank/DDBJ databases">
        <title>The complete genome of Conexibacter woesei DSM 14684.</title>
        <authorList>
            <consortium name="US DOE Joint Genome Institute (JGI-PGF)"/>
            <person name="Lucas S."/>
            <person name="Copeland A."/>
            <person name="Lapidus A."/>
            <person name="Glavina del Rio T."/>
            <person name="Dalin E."/>
            <person name="Tice H."/>
            <person name="Bruce D."/>
            <person name="Goodwin L."/>
            <person name="Pitluck S."/>
            <person name="Kyrpides N."/>
            <person name="Mavromatis K."/>
            <person name="Ivanova N."/>
            <person name="Mikhailova N."/>
            <person name="Chertkov O."/>
            <person name="Brettin T."/>
            <person name="Detter J.C."/>
            <person name="Han C."/>
            <person name="Larimer F."/>
            <person name="Land M."/>
            <person name="Hauser L."/>
            <person name="Markowitz V."/>
            <person name="Cheng J.-F."/>
            <person name="Hugenholtz P."/>
            <person name="Woyke T."/>
            <person name="Wu D."/>
            <person name="Pukall R."/>
            <person name="Steenblock K."/>
            <person name="Schneider S."/>
            <person name="Klenk H.-P."/>
            <person name="Eisen J.A."/>
        </authorList>
    </citation>
    <scope>NUCLEOTIDE SEQUENCE [LARGE SCALE GENOMIC DNA]</scope>
    <source>
        <strain evidence="3">DSM 14684 / CIP 108061 / JCM 11494 / NBRC 100937 / ID131577</strain>
    </source>
</reference>
<reference evidence="2 3" key="1">
    <citation type="journal article" date="2010" name="Stand. Genomic Sci.">
        <title>Complete genome sequence of Conexibacter woesei type strain (ID131577).</title>
        <authorList>
            <person name="Pukall R."/>
            <person name="Lapidus A."/>
            <person name="Glavina Del Rio T."/>
            <person name="Copeland A."/>
            <person name="Tice H."/>
            <person name="Cheng J.-F."/>
            <person name="Lucas S."/>
            <person name="Chen F."/>
            <person name="Nolan M."/>
            <person name="Bruce D."/>
            <person name="Goodwin L."/>
            <person name="Pitluck S."/>
            <person name="Mavromatis K."/>
            <person name="Ivanova N."/>
            <person name="Ovchinnikova G."/>
            <person name="Pati A."/>
            <person name="Chen A."/>
            <person name="Palaniappan K."/>
            <person name="Land M."/>
            <person name="Hauser L."/>
            <person name="Chang Y.-J."/>
            <person name="Jeffries C.D."/>
            <person name="Chain P."/>
            <person name="Meincke L."/>
            <person name="Sims D."/>
            <person name="Brettin T."/>
            <person name="Detter J.C."/>
            <person name="Rohde M."/>
            <person name="Goeker M."/>
            <person name="Bristow J."/>
            <person name="Eisen J.A."/>
            <person name="Markowitz V."/>
            <person name="Kyrpides N.C."/>
            <person name="Klenk H.-P."/>
            <person name="Hugenholtz P."/>
        </authorList>
    </citation>
    <scope>NUCLEOTIDE SEQUENCE [LARGE SCALE GENOMIC DNA]</scope>
    <source>
        <strain evidence="3">DSM 14684 / CIP 108061 / JCM 11494 / NBRC 100937 / ID131577</strain>
    </source>
</reference>
<feature type="region of interest" description="Disordered" evidence="1">
    <location>
        <begin position="1"/>
        <end position="50"/>
    </location>
</feature>
<protein>
    <submittedName>
        <fullName evidence="2">Uncharacterized protein</fullName>
    </submittedName>
</protein>